<dbReference type="Proteomes" id="UP000192472">
    <property type="component" value="Unassembled WGS sequence"/>
</dbReference>
<gene>
    <name evidence="1" type="ORF">SAMN04488029_1340</name>
</gene>
<evidence type="ECO:0000313" key="1">
    <source>
        <dbReference type="EMBL" id="SMD32979.1"/>
    </source>
</evidence>
<dbReference type="SUPFAM" id="SSF53448">
    <property type="entry name" value="Nucleotide-diphospho-sugar transferases"/>
    <property type="match status" value="1"/>
</dbReference>
<protein>
    <recommendedName>
        <fullName evidence="3">Glycosyl transferase family 2</fullName>
    </recommendedName>
</protein>
<dbReference type="CDD" id="cd00761">
    <property type="entry name" value="Glyco_tranf_GTA_type"/>
    <property type="match status" value="1"/>
</dbReference>
<evidence type="ECO:0008006" key="3">
    <source>
        <dbReference type="Google" id="ProtNLM"/>
    </source>
</evidence>
<reference evidence="1 2" key="1">
    <citation type="submission" date="2017-04" db="EMBL/GenBank/DDBJ databases">
        <authorList>
            <person name="Afonso C.L."/>
            <person name="Miller P.J."/>
            <person name="Scott M.A."/>
            <person name="Spackman E."/>
            <person name="Goraichik I."/>
            <person name="Dimitrov K.M."/>
            <person name="Suarez D.L."/>
            <person name="Swayne D.E."/>
        </authorList>
    </citation>
    <scope>NUCLEOTIDE SEQUENCE [LARGE SCALE GENOMIC DNA]</scope>
    <source>
        <strain evidence="1 2">DSM 26133</strain>
    </source>
</reference>
<dbReference type="EMBL" id="FWYF01000001">
    <property type="protein sequence ID" value="SMD32979.1"/>
    <property type="molecule type" value="Genomic_DNA"/>
</dbReference>
<dbReference type="STRING" id="692418.SAMN04488029_1340"/>
<dbReference type="Gene3D" id="3.90.550.10">
    <property type="entry name" value="Spore Coat Polysaccharide Biosynthesis Protein SpsA, Chain A"/>
    <property type="match status" value="1"/>
</dbReference>
<evidence type="ECO:0000313" key="2">
    <source>
        <dbReference type="Proteomes" id="UP000192472"/>
    </source>
</evidence>
<keyword evidence="2" id="KW-1185">Reference proteome</keyword>
<organism evidence="1 2">
    <name type="scientific">Reichenbachiella faecimaris</name>
    <dbReference type="NCBI Taxonomy" id="692418"/>
    <lineage>
        <taxon>Bacteria</taxon>
        <taxon>Pseudomonadati</taxon>
        <taxon>Bacteroidota</taxon>
        <taxon>Cytophagia</taxon>
        <taxon>Cytophagales</taxon>
        <taxon>Reichenbachiellaceae</taxon>
        <taxon>Reichenbachiella</taxon>
    </lineage>
</organism>
<proteinExistence type="predicted"/>
<accession>A0A1W2G8H2</accession>
<sequence length="232" mass="26552">MTLRQNLNDNLTDRKFIEFILMDFDKGDHVKNWIIKEFGEFLSDGYLKYFHCPSLDQWNASIAKNTSHKMASGAVLVNLDCDNYTGLQGGSFVLDQFRKAEENIVLWQFSKIKQDGSFGRISITRDLFKILGGYDESFLPMGYQDDDLMARAKARGALLIHRRNPEYNRAIPNEKYLPAAMTYKEMKMANKALSKKNVRLGMLIANSGQFGLNEIYALDAEGKLVKHEELDC</sequence>
<name>A0A1W2G8H2_REIFA</name>
<dbReference type="AlphaFoldDB" id="A0A1W2G8H2"/>
<dbReference type="InterPro" id="IPR029044">
    <property type="entry name" value="Nucleotide-diphossugar_trans"/>
</dbReference>